<evidence type="ECO:0000256" key="1">
    <source>
        <dbReference type="SAM" id="Phobius"/>
    </source>
</evidence>
<accession>A0A240E1Z8</accession>
<evidence type="ECO:0008006" key="4">
    <source>
        <dbReference type="Google" id="ProtNLM"/>
    </source>
</evidence>
<proteinExistence type="predicted"/>
<gene>
    <name evidence="2" type="ORF">SAMN06295945_1835</name>
</gene>
<feature type="transmembrane region" description="Helical" evidence="1">
    <location>
        <begin position="61"/>
        <end position="88"/>
    </location>
</feature>
<keyword evidence="1" id="KW-0812">Transmembrane</keyword>
<name>A0A240E1Z8_9BURK</name>
<dbReference type="AlphaFoldDB" id="A0A240E1Z8"/>
<dbReference type="OrthoDB" id="9131370at2"/>
<dbReference type="Proteomes" id="UP000218069">
    <property type="component" value="Unassembled WGS sequence"/>
</dbReference>
<protein>
    <recommendedName>
        <fullName evidence="4">Ion channel</fullName>
    </recommendedName>
</protein>
<dbReference type="RefSeq" id="WP_096674574.1">
    <property type="nucleotide sequence ID" value="NZ_OANS01000005.1"/>
</dbReference>
<keyword evidence="1" id="KW-1133">Transmembrane helix</keyword>
<organism evidence="2 3">
    <name type="scientific">Polynucleobacter meluiroseus</name>
    <dbReference type="NCBI Taxonomy" id="1938814"/>
    <lineage>
        <taxon>Bacteria</taxon>
        <taxon>Pseudomonadati</taxon>
        <taxon>Pseudomonadota</taxon>
        <taxon>Betaproteobacteria</taxon>
        <taxon>Burkholderiales</taxon>
        <taxon>Burkholderiaceae</taxon>
        <taxon>Polynucleobacter</taxon>
    </lineage>
</organism>
<reference evidence="3" key="1">
    <citation type="submission" date="2017-08" db="EMBL/GenBank/DDBJ databases">
        <authorList>
            <person name="Varghese N."/>
            <person name="Submissions S."/>
        </authorList>
    </citation>
    <scope>NUCLEOTIDE SEQUENCE [LARGE SCALE GENOMIC DNA]</scope>
    <source>
        <strain evidence="3">AP-Melu-1000-B4</strain>
    </source>
</reference>
<feature type="transmembrane region" description="Helical" evidence="1">
    <location>
        <begin position="121"/>
        <end position="145"/>
    </location>
</feature>
<sequence>MTLTHTLSLSTQLGLPGYLLGISMLLLIMLFHGAALLQIAKRYEVKSYLYLSEKKYSAVGLTFYLGVISLFITHILEIIIWGISLWAFDLLPDLDISVLFAGSSYTAMGFMEDILPIGWKMLAIIIAFSGMFSFAWTASVMISMTKNFRQAYTRMHMHKLNLSADVIDRFK</sequence>
<dbReference type="EMBL" id="OANS01000005">
    <property type="protein sequence ID" value="SNX29458.1"/>
    <property type="molecule type" value="Genomic_DNA"/>
</dbReference>
<feature type="transmembrane region" description="Helical" evidence="1">
    <location>
        <begin position="20"/>
        <end position="40"/>
    </location>
</feature>
<evidence type="ECO:0000313" key="3">
    <source>
        <dbReference type="Proteomes" id="UP000218069"/>
    </source>
</evidence>
<evidence type="ECO:0000313" key="2">
    <source>
        <dbReference type="EMBL" id="SNX29458.1"/>
    </source>
</evidence>
<keyword evidence="3" id="KW-1185">Reference proteome</keyword>
<keyword evidence="1" id="KW-0472">Membrane</keyword>